<evidence type="ECO:0000313" key="2">
    <source>
        <dbReference type="Proteomes" id="UP001316803"/>
    </source>
</evidence>
<keyword evidence="2" id="KW-1185">Reference proteome</keyword>
<proteinExistence type="predicted"/>
<dbReference type="Proteomes" id="UP001316803">
    <property type="component" value="Unassembled WGS sequence"/>
</dbReference>
<gene>
    <name evidence="1" type="ORF">OHC33_007172</name>
</gene>
<dbReference type="EMBL" id="JAKLMC020000018">
    <property type="protein sequence ID" value="KAK5951879.1"/>
    <property type="molecule type" value="Genomic_DNA"/>
</dbReference>
<reference evidence="1 2" key="1">
    <citation type="submission" date="2022-12" db="EMBL/GenBank/DDBJ databases">
        <title>Genomic features and morphological characterization of a novel Knufia sp. strain isolated from spacecraft assembly facility.</title>
        <authorList>
            <person name="Teixeira M."/>
            <person name="Chander A.M."/>
            <person name="Stajich J.E."/>
            <person name="Venkateswaran K."/>
        </authorList>
    </citation>
    <scope>NUCLEOTIDE SEQUENCE [LARGE SCALE GENOMIC DNA]</scope>
    <source>
        <strain evidence="1 2">FJI-L2-BK-P2</strain>
    </source>
</reference>
<accession>A0AAN8EBZ1</accession>
<sequence>MAKVPNYNAEFNDTLARITGRPRVLHYTKAEWQNFLRKDSIGLSLDDLMVTLVYTVKGEGFVLELLDERYIDGFEPTIFRFSLEGVYNTEDYVSMGGGDKDGEDTKKNFYPIRIVREGEVVTLLINFRGCNDGDEKEDLTKIRLQTSGFRCRLDPTVTIGTRLMQMEAGSSTALRRAWSR</sequence>
<dbReference type="AlphaFoldDB" id="A0AAN8EBZ1"/>
<organism evidence="1 2">
    <name type="scientific">Knufia fluminis</name>
    <dbReference type="NCBI Taxonomy" id="191047"/>
    <lineage>
        <taxon>Eukaryota</taxon>
        <taxon>Fungi</taxon>
        <taxon>Dikarya</taxon>
        <taxon>Ascomycota</taxon>
        <taxon>Pezizomycotina</taxon>
        <taxon>Eurotiomycetes</taxon>
        <taxon>Chaetothyriomycetidae</taxon>
        <taxon>Chaetothyriales</taxon>
        <taxon>Trichomeriaceae</taxon>
        <taxon>Knufia</taxon>
    </lineage>
</organism>
<name>A0AAN8EBZ1_9EURO</name>
<protein>
    <submittedName>
        <fullName evidence="1">Uncharacterized protein</fullName>
    </submittedName>
</protein>
<comment type="caution">
    <text evidence="1">The sequence shown here is derived from an EMBL/GenBank/DDBJ whole genome shotgun (WGS) entry which is preliminary data.</text>
</comment>
<evidence type="ECO:0000313" key="1">
    <source>
        <dbReference type="EMBL" id="KAK5951879.1"/>
    </source>
</evidence>